<comment type="caution">
    <text evidence="3">The sequence shown here is derived from an EMBL/GenBank/DDBJ whole genome shotgun (WGS) entry which is preliminary data.</text>
</comment>
<evidence type="ECO:0000259" key="2">
    <source>
        <dbReference type="PROSITE" id="PS50825"/>
    </source>
</evidence>
<feature type="non-terminal residue" evidence="3">
    <location>
        <position position="1"/>
    </location>
</feature>
<reference evidence="3 4" key="1">
    <citation type="submission" date="2018-02" db="EMBL/GenBank/DDBJ databases">
        <title>Genomic Encyclopedia of Archaeal and Bacterial Type Strains, Phase II (KMG-II): from individual species to whole genera.</title>
        <authorList>
            <person name="Goeker M."/>
        </authorList>
    </citation>
    <scope>NUCLEOTIDE SEQUENCE [LARGE SCALE GENOMIC DNA]</scope>
    <source>
        <strain evidence="3 4">DSM 21165</strain>
    </source>
</reference>
<dbReference type="PANTHER" id="PTHR24273:SF32">
    <property type="entry name" value="HYALIN"/>
    <property type="match status" value="1"/>
</dbReference>
<dbReference type="InterPro" id="IPR013783">
    <property type="entry name" value="Ig-like_fold"/>
</dbReference>
<dbReference type="Pfam" id="PF02494">
    <property type="entry name" value="HYR"/>
    <property type="match status" value="11"/>
</dbReference>
<protein>
    <submittedName>
        <fullName evidence="3">Gliding motility-associated-like protein</fullName>
    </submittedName>
</protein>
<evidence type="ECO:0000313" key="3">
    <source>
        <dbReference type="EMBL" id="PQV45454.1"/>
    </source>
</evidence>
<proteinExistence type="predicted"/>
<feature type="domain" description="HYR" evidence="2">
    <location>
        <begin position="756"/>
        <end position="840"/>
    </location>
</feature>
<dbReference type="RefSeq" id="WP_146109758.1">
    <property type="nucleotide sequence ID" value="NZ_PVEO01000013.1"/>
</dbReference>
<dbReference type="InterPro" id="IPR026341">
    <property type="entry name" value="T9SS_type_B"/>
</dbReference>
<feature type="domain" description="HYR" evidence="2">
    <location>
        <begin position="428"/>
        <end position="519"/>
    </location>
</feature>
<gene>
    <name evidence="3" type="ORF">CLV33_1131</name>
</gene>
<dbReference type="PROSITE" id="PS50825">
    <property type="entry name" value="HYR"/>
    <property type="match status" value="7"/>
</dbReference>
<feature type="domain" description="HYR" evidence="2">
    <location>
        <begin position="263"/>
        <end position="347"/>
    </location>
</feature>
<feature type="domain" description="HYR" evidence="2">
    <location>
        <begin position="92"/>
        <end position="183"/>
    </location>
</feature>
<dbReference type="Pfam" id="PF13585">
    <property type="entry name" value="CHU_C"/>
    <property type="match status" value="1"/>
</dbReference>
<name>A0A362X028_9FLAO</name>
<feature type="domain" description="HYR" evidence="2">
    <location>
        <begin position="597"/>
        <end position="676"/>
    </location>
</feature>
<evidence type="ECO:0000256" key="1">
    <source>
        <dbReference type="ARBA" id="ARBA00022737"/>
    </source>
</evidence>
<dbReference type="PANTHER" id="PTHR24273">
    <property type="entry name" value="FI04643P-RELATED"/>
    <property type="match status" value="1"/>
</dbReference>
<dbReference type="NCBIfam" id="TIGR04131">
    <property type="entry name" value="Bac_Flav_CTERM"/>
    <property type="match status" value="1"/>
</dbReference>
<dbReference type="Proteomes" id="UP000251545">
    <property type="component" value="Unassembled WGS sequence"/>
</dbReference>
<dbReference type="EMBL" id="PVEO01000013">
    <property type="protein sequence ID" value="PQV45454.1"/>
    <property type="molecule type" value="Genomic_DNA"/>
</dbReference>
<accession>A0A362X028</accession>
<keyword evidence="1" id="KW-0677">Repeat</keyword>
<dbReference type="Gene3D" id="2.60.40.10">
    <property type="entry name" value="Immunoglobulins"/>
    <property type="match status" value="5"/>
</dbReference>
<dbReference type="InterPro" id="IPR003410">
    <property type="entry name" value="HYR_dom"/>
</dbReference>
<feature type="domain" description="HYR" evidence="2">
    <location>
        <begin position="923"/>
        <end position="1001"/>
    </location>
</feature>
<organism evidence="3 4">
    <name type="scientific">Jejuia pallidilutea</name>
    <dbReference type="NCBI Taxonomy" id="504487"/>
    <lineage>
        <taxon>Bacteria</taxon>
        <taxon>Pseudomonadati</taxon>
        <taxon>Bacteroidota</taxon>
        <taxon>Flavobacteriia</taxon>
        <taxon>Flavobacteriales</taxon>
        <taxon>Flavobacteriaceae</taxon>
        <taxon>Jejuia</taxon>
    </lineage>
</organism>
<feature type="domain" description="HYR" evidence="2">
    <location>
        <begin position="841"/>
        <end position="922"/>
    </location>
</feature>
<evidence type="ECO:0000313" key="4">
    <source>
        <dbReference type="Proteomes" id="UP000251545"/>
    </source>
</evidence>
<sequence length="1523" mass="157481">GNTDSCNATVTVEDNVSPNAICQNITVQLDAAGNASITAAQVDNGSNDNCGIASITASQLSFNCSNVGDNTVTLTVTDVNGNSSTCDAIVTVENNISPTITCPADVIAVTSDDGTGNCSTTVALGLPTATDNCSINSVLAQVNGTTIDPITYEFNLGVTTVTWIVTDPSNNSASCTQTVTVTDDENPTITCPADVSVTADTDSCETLAASVTLGTPVTNDNCSVASVTNDAPSTFPLGDTTVTWTVTDGSGNTATCTQTVTVTDDQDPIITECPAPISITADADICATDATNVTLGTPVFTDNCSAGATITNDAPASFPIGDTTVTWTITDGSGNTVTCTQIVTVTDDQDPVITECPADVAVTADTGVCSTDASNVTLGAPVFNDNCSGAIASNDAPSTFPLGDTIVTWTVTDAAGNTTTCTQTVTVTDDEDPVITTCPADATANTSDDGTGNCTTTVALGTPVSNDNCSVATTEAQVNGTTIDPITFEFGLGDTTVTWLITDGSGNTTTCTQTVTVTDDENPTITCPANINVNIDAAACDVSTVNLGTPITDDNCSVASVTNDAPSTYPLGDTIVTWTVTDGSGNTATCTQTVTVIDNVDPTISCPADISISADAGLCSASGVNLGTPTTSDCVVSTVTNDAPSTFPLGDTIVTWTVTDSSGNSASCTQTVTVTDDENPTITCPADVSVTADTDSCETLAESVTLGTPVTNDNCSVASVTNDAPSTFPLGDTTVTWTVTDGSGNTATCTQTVTVTDDQDPVITECPAPISITADADICATDATNVTLGTPVFTDNCSAGATITNDAPASFPIGDTTVTWTITDGSGNTVTCTQIVTVTDDQDPVITECPADVAVTADTGVCSTDASNVTLGAPVFNDNCSGAIASNDAPSTFPLGDTIITWTVTDTAGNTTTCTQTVTVTDDEAPTIICPDDITVNADAGLCSASNVDLGVPVANDNCGVATVLNNALEPFALGQTIVTWTVTDNSGNTATCEQIVTVVDGELPELTCPPAVTVNVDAGSCEATNVDLGDLDVQDCTDVIITNNAPSTYPLGDTTVTWTVTDLAGNSEICDQIVTVIDNIPPTFVEALPTDITVECDNVPTEETLTATDNCGDAVVTFEEVRIDGSCVSNYILERTWTATDEAGSTTVHTQTITVQDTTPPVFVERLPDDVTVECDAIPTPETITATDNCNTATVTTQDVIIDGPCVGTYTIERTYTATDECNLSIAYTQTINVVDTTAPTPVEAIEENITVSCTDIPEAPEVEFQDNCSSDIVVVFNEVNGFDDTVYEDYQIVRTWTVRDACNNEATYTQTLNVMLDEIITQVNGPDRCYDDGIIDLDEFLTSENKEGTWEMLEGDPVAELNGNLFNPTTLEPTVDFLPNNGDSIDYIFRYTGLDNGCINITEVTIRINPDCVVLPCGDSDIEISKALTPNGDGFNDTFDIMGIDLCGFTANVKIFNRWGALVYESDNYTLGEGQGSWQGNSHKSSVGSAGKVPNGTYYYIINLENSGLPPYTGPIYIGTK</sequence>